<dbReference type="InterPro" id="IPR015797">
    <property type="entry name" value="NUDIX_hydrolase-like_dom_sf"/>
</dbReference>
<reference evidence="4" key="1">
    <citation type="submission" date="2023-08" db="EMBL/GenBank/DDBJ databases">
        <title>Genomic characterization of piscicolin 126 produced by Carnobacterium maltaromaticum CM22 strain isolated from salmon (Salmo salar).</title>
        <authorList>
            <person name="Gonzalez-Gragera E."/>
            <person name="Garcia-Lopez J.D."/>
            <person name="Teso-Perez C."/>
            <person name="Gimenez-Hernandez I."/>
            <person name="Peralta-Sanchez J.M."/>
            <person name="Valdivia E."/>
            <person name="Montalban-Lopez M."/>
            <person name="Martin-Platero A.M."/>
            <person name="Banos A."/>
            <person name="Martinez-Bueno M."/>
        </authorList>
    </citation>
    <scope>NUCLEOTIDE SEQUENCE</scope>
    <source>
        <strain evidence="4">CM22</strain>
    </source>
</reference>
<name>A0AAW9KAM7_CARML</name>
<evidence type="ECO:0000256" key="1">
    <source>
        <dbReference type="ARBA" id="ARBA00001946"/>
    </source>
</evidence>
<sequence length="187" mass="21306">MDFEEKTIKREHIYQGAIIDLFLDDVLLPNGKEAKREIIKHPGAVAIAAFTNDDKMIFVKQYRKALEKVIMEIPAGKIDGTDTEPMDAAKRELEEETGYRAQSFSHETSFYTAPGFADEIIHLYRAEGLTQVENPLPQDEDEFLELVELSFEEAWAAYENQEMCDAKTTCALLLWKLRRVAESGANN</sequence>
<dbReference type="GO" id="GO:0005829">
    <property type="term" value="C:cytosol"/>
    <property type="evidence" value="ECO:0007669"/>
    <property type="project" value="TreeGrafter"/>
</dbReference>
<dbReference type="RefSeq" id="WP_010050355.1">
    <property type="nucleotide sequence ID" value="NZ_CBCPHT010000002.1"/>
</dbReference>
<dbReference type="PANTHER" id="PTHR11839">
    <property type="entry name" value="UDP/ADP-SUGAR PYROPHOSPHATASE"/>
    <property type="match status" value="1"/>
</dbReference>
<dbReference type="Proteomes" id="UP001290462">
    <property type="component" value="Unassembled WGS sequence"/>
</dbReference>
<proteinExistence type="predicted"/>
<dbReference type="GO" id="GO:0019693">
    <property type="term" value="P:ribose phosphate metabolic process"/>
    <property type="evidence" value="ECO:0007669"/>
    <property type="project" value="TreeGrafter"/>
</dbReference>
<organism evidence="4 5">
    <name type="scientific">Carnobacterium maltaromaticum</name>
    <name type="common">Carnobacterium piscicola</name>
    <dbReference type="NCBI Taxonomy" id="2751"/>
    <lineage>
        <taxon>Bacteria</taxon>
        <taxon>Bacillati</taxon>
        <taxon>Bacillota</taxon>
        <taxon>Bacilli</taxon>
        <taxon>Lactobacillales</taxon>
        <taxon>Carnobacteriaceae</taxon>
        <taxon>Carnobacterium</taxon>
    </lineage>
</organism>
<feature type="domain" description="Nudix hydrolase" evidence="3">
    <location>
        <begin position="39"/>
        <end position="171"/>
    </location>
</feature>
<dbReference type="CDD" id="cd03424">
    <property type="entry name" value="NUDIX_ADPRase_Nudt5_UGPPase_Nudt14"/>
    <property type="match status" value="1"/>
</dbReference>
<comment type="caution">
    <text evidence="4">The sequence shown here is derived from an EMBL/GenBank/DDBJ whole genome shotgun (WGS) entry which is preliminary data.</text>
</comment>
<dbReference type="Gene3D" id="3.90.79.10">
    <property type="entry name" value="Nucleoside Triphosphate Pyrophosphohydrolase"/>
    <property type="match status" value="1"/>
</dbReference>
<dbReference type="EMBL" id="JAVBVO010000005">
    <property type="protein sequence ID" value="MDZ5760146.1"/>
    <property type="molecule type" value="Genomic_DNA"/>
</dbReference>
<dbReference type="EC" id="3.6.-.-" evidence="4"/>
<protein>
    <submittedName>
        <fullName evidence="4">NUDIX hydrolase</fullName>
        <ecNumber evidence="4">3.6.-.-</ecNumber>
    </submittedName>
</protein>
<dbReference type="GO" id="GO:0016787">
    <property type="term" value="F:hydrolase activity"/>
    <property type="evidence" value="ECO:0007669"/>
    <property type="project" value="UniProtKB-KW"/>
</dbReference>
<dbReference type="SUPFAM" id="SSF55811">
    <property type="entry name" value="Nudix"/>
    <property type="match status" value="1"/>
</dbReference>
<gene>
    <name evidence="4" type="ORF">RAK27_16030</name>
</gene>
<evidence type="ECO:0000259" key="3">
    <source>
        <dbReference type="PROSITE" id="PS51462"/>
    </source>
</evidence>
<evidence type="ECO:0000256" key="2">
    <source>
        <dbReference type="ARBA" id="ARBA00022801"/>
    </source>
</evidence>
<dbReference type="PROSITE" id="PS51462">
    <property type="entry name" value="NUDIX"/>
    <property type="match status" value="1"/>
</dbReference>
<dbReference type="GO" id="GO:0006753">
    <property type="term" value="P:nucleoside phosphate metabolic process"/>
    <property type="evidence" value="ECO:0007669"/>
    <property type="project" value="TreeGrafter"/>
</dbReference>
<dbReference type="AlphaFoldDB" id="A0AAW9KAM7"/>
<dbReference type="InterPro" id="IPR000086">
    <property type="entry name" value="NUDIX_hydrolase_dom"/>
</dbReference>
<comment type="cofactor">
    <cofactor evidence="1">
        <name>Mg(2+)</name>
        <dbReference type="ChEBI" id="CHEBI:18420"/>
    </cofactor>
</comment>
<accession>A0AAW9KAM7</accession>
<dbReference type="Pfam" id="PF00293">
    <property type="entry name" value="NUDIX"/>
    <property type="match status" value="1"/>
</dbReference>
<dbReference type="PANTHER" id="PTHR11839:SF18">
    <property type="entry name" value="NUDIX HYDROLASE DOMAIN-CONTAINING PROTEIN"/>
    <property type="match status" value="1"/>
</dbReference>
<dbReference type="FunFam" id="3.90.79.10:FF:000024">
    <property type="entry name" value="ADP-ribose pyrophosphatase"/>
    <property type="match status" value="1"/>
</dbReference>
<evidence type="ECO:0000313" key="4">
    <source>
        <dbReference type="EMBL" id="MDZ5760146.1"/>
    </source>
</evidence>
<evidence type="ECO:0000313" key="5">
    <source>
        <dbReference type="Proteomes" id="UP001290462"/>
    </source>
</evidence>
<keyword evidence="2 4" id="KW-0378">Hydrolase</keyword>